<sequence length="95" mass="11066">MLRSIELDYRLTDWKNFSGFIIEVEKGSVSYRANLNKDHYFGGGDYRYPGSGAKVRYILSGLSPDNKKIQMNYAYNSPDLEKYKYSDDLKYLDAQ</sequence>
<dbReference type="AlphaFoldDB" id="A0A2B8B8W4"/>
<gene>
    <name evidence="1" type="ORF">CRT60_29655</name>
</gene>
<proteinExistence type="predicted"/>
<accession>A0A2B8B8W4</accession>
<dbReference type="Proteomes" id="UP000225379">
    <property type="component" value="Unassembled WGS sequence"/>
</dbReference>
<dbReference type="EMBL" id="PDKW01000043">
    <property type="protein sequence ID" value="PGH53998.1"/>
    <property type="molecule type" value="Genomic_DNA"/>
</dbReference>
<evidence type="ECO:0000313" key="2">
    <source>
        <dbReference type="Proteomes" id="UP000225379"/>
    </source>
</evidence>
<evidence type="ECO:0000313" key="1">
    <source>
        <dbReference type="EMBL" id="PGH53998.1"/>
    </source>
</evidence>
<keyword evidence="2" id="KW-1185">Reference proteome</keyword>
<name>A0A2B8B8W4_9PROT</name>
<protein>
    <submittedName>
        <fullName evidence="1">Uncharacterized protein</fullName>
    </submittedName>
</protein>
<reference evidence="2" key="1">
    <citation type="submission" date="2017-10" db="EMBL/GenBank/DDBJ databases">
        <authorList>
            <person name="Kravchenko I.K."/>
            <person name="Grouzdev D.S."/>
        </authorList>
    </citation>
    <scope>NUCLEOTIDE SEQUENCE [LARGE SCALE GENOMIC DNA]</scope>
    <source>
        <strain evidence="2">B2</strain>
    </source>
</reference>
<organism evidence="1 2">
    <name type="scientific">Azospirillum palustre</name>
    <dbReference type="NCBI Taxonomy" id="2044885"/>
    <lineage>
        <taxon>Bacteria</taxon>
        <taxon>Pseudomonadati</taxon>
        <taxon>Pseudomonadota</taxon>
        <taxon>Alphaproteobacteria</taxon>
        <taxon>Rhodospirillales</taxon>
        <taxon>Azospirillaceae</taxon>
        <taxon>Azospirillum</taxon>
    </lineage>
</organism>
<comment type="caution">
    <text evidence="1">The sequence shown here is derived from an EMBL/GenBank/DDBJ whole genome shotgun (WGS) entry which is preliminary data.</text>
</comment>